<feature type="transmembrane region" description="Helical" evidence="6">
    <location>
        <begin position="121"/>
        <end position="138"/>
    </location>
</feature>
<keyword evidence="3 6" id="KW-0812">Transmembrane</keyword>
<keyword evidence="2" id="KW-0813">Transport</keyword>
<organism evidence="7 8">
    <name type="scientific">Exophiala oligosperma</name>
    <dbReference type="NCBI Taxonomy" id="215243"/>
    <lineage>
        <taxon>Eukaryota</taxon>
        <taxon>Fungi</taxon>
        <taxon>Dikarya</taxon>
        <taxon>Ascomycota</taxon>
        <taxon>Pezizomycotina</taxon>
        <taxon>Eurotiomycetes</taxon>
        <taxon>Chaetothyriomycetidae</taxon>
        <taxon>Chaetothyriales</taxon>
        <taxon>Herpotrichiellaceae</taxon>
        <taxon>Exophiala</taxon>
    </lineage>
</organism>
<feature type="transmembrane region" description="Helical" evidence="6">
    <location>
        <begin position="354"/>
        <end position="373"/>
    </location>
</feature>
<dbReference type="PANTHER" id="PTHR43791">
    <property type="entry name" value="PERMEASE-RELATED"/>
    <property type="match status" value="1"/>
</dbReference>
<feature type="transmembrane region" description="Helical" evidence="6">
    <location>
        <begin position="182"/>
        <end position="202"/>
    </location>
</feature>
<dbReference type="SUPFAM" id="SSF103473">
    <property type="entry name" value="MFS general substrate transporter"/>
    <property type="match status" value="1"/>
</dbReference>
<dbReference type="EMBL" id="KN847337">
    <property type="protein sequence ID" value="KIW41771.1"/>
    <property type="molecule type" value="Genomic_DNA"/>
</dbReference>
<evidence type="ECO:0000256" key="3">
    <source>
        <dbReference type="ARBA" id="ARBA00022692"/>
    </source>
</evidence>
<feature type="transmembrane region" description="Helical" evidence="6">
    <location>
        <begin position="217"/>
        <end position="237"/>
    </location>
</feature>
<evidence type="ECO:0000256" key="5">
    <source>
        <dbReference type="ARBA" id="ARBA00023136"/>
    </source>
</evidence>
<dbReference type="Gene3D" id="1.20.1250.20">
    <property type="entry name" value="MFS general substrate transporter like domains"/>
    <property type="match status" value="2"/>
</dbReference>
<evidence type="ECO:0000313" key="8">
    <source>
        <dbReference type="Proteomes" id="UP000053342"/>
    </source>
</evidence>
<keyword evidence="4 6" id="KW-1133">Transmembrane helix</keyword>
<feature type="transmembrane region" description="Helical" evidence="6">
    <location>
        <begin position="413"/>
        <end position="434"/>
    </location>
</feature>
<dbReference type="OrthoDB" id="2985014at2759"/>
<keyword evidence="5 6" id="KW-0472">Membrane</keyword>
<reference evidence="7 8" key="1">
    <citation type="submission" date="2015-01" db="EMBL/GenBank/DDBJ databases">
        <title>The Genome Sequence of Exophiala oligosperma CBS72588.</title>
        <authorList>
            <consortium name="The Broad Institute Genomics Platform"/>
            <person name="Cuomo C."/>
            <person name="de Hoog S."/>
            <person name="Gorbushina A."/>
            <person name="Stielow B."/>
            <person name="Teixiera M."/>
            <person name="Abouelleil A."/>
            <person name="Chapman S.B."/>
            <person name="Priest M."/>
            <person name="Young S.K."/>
            <person name="Wortman J."/>
            <person name="Nusbaum C."/>
            <person name="Birren B."/>
        </authorList>
    </citation>
    <scope>NUCLEOTIDE SEQUENCE [LARGE SCALE GENOMIC DNA]</scope>
    <source>
        <strain evidence="7 8">CBS 72588</strain>
    </source>
</reference>
<feature type="transmembrane region" description="Helical" evidence="6">
    <location>
        <begin position="379"/>
        <end position="401"/>
    </location>
</feature>
<dbReference type="Pfam" id="PF07690">
    <property type="entry name" value="MFS_1"/>
    <property type="match status" value="1"/>
</dbReference>
<feature type="transmembrane region" description="Helical" evidence="6">
    <location>
        <begin position="327"/>
        <end position="347"/>
    </location>
</feature>
<dbReference type="PANTHER" id="PTHR43791:SF36">
    <property type="entry name" value="TRANSPORTER, PUTATIVE (AFU_ORTHOLOGUE AFUA_6G08340)-RELATED"/>
    <property type="match status" value="1"/>
</dbReference>
<evidence type="ECO:0000256" key="4">
    <source>
        <dbReference type="ARBA" id="ARBA00022989"/>
    </source>
</evidence>
<dbReference type="AlphaFoldDB" id="A0A0D2AP81"/>
<dbReference type="InterPro" id="IPR036259">
    <property type="entry name" value="MFS_trans_sf"/>
</dbReference>
<feature type="transmembrane region" description="Helical" evidence="6">
    <location>
        <begin position="291"/>
        <end position="315"/>
    </location>
</feature>
<evidence type="ECO:0000256" key="2">
    <source>
        <dbReference type="ARBA" id="ARBA00022448"/>
    </source>
</evidence>
<dbReference type="Proteomes" id="UP000053342">
    <property type="component" value="Unassembled WGS sequence"/>
</dbReference>
<accession>A0A0D2AP81</accession>
<evidence type="ECO:0008006" key="9">
    <source>
        <dbReference type="Google" id="ProtNLM"/>
    </source>
</evidence>
<dbReference type="GO" id="GO:0016020">
    <property type="term" value="C:membrane"/>
    <property type="evidence" value="ECO:0007669"/>
    <property type="project" value="UniProtKB-SubCell"/>
</dbReference>
<dbReference type="GeneID" id="27359366"/>
<sequence>MEHGVIDTKLSSEARYEDVELAPKDAFGDSSPAATSSDELPGIVEKKVLRKQDFTIVPLLAGCTFFVFLDRAALGNARLMNFQKDLHLSNQEFFNCLMIIYVGYMSFELPATLSIRVFRPNWVYGGAVVFFGLCALLTSEARSYASVMVLRLLLGFGESVIQTGFVYLSLWYTNKELTTRCAFWFGTTPLAGMFSGLIAYGTQRNLEGKLGKYSWEWYYIIEGCLTIFWGLLVVALLPKVPELVGKRGSWLFRSEAERSMVMQRTIRANNVPDAKPRLDQIWKSLKDPKTWLGGLAIGAAALNIAAFSSFLPTIVHQFGFTPLHTQLMSMIPYACAVVSLPTVSILSDRWQKRMLPMMCCFSLIIVGFIIVLTTTRRDAGMVGCSLIAAASYPCLVMGGSWQMSSHGGFSKRSTAWAISQLFIQTWSIVATQIYTQPPHFYKGHGTLLGLNAVGMLATFTKYWIMKKSNAKKDQVARDFAARGQQNPDGDKTYEELCDDHPNFRYVL</sequence>
<dbReference type="RefSeq" id="XP_016261987.1">
    <property type="nucleotide sequence ID" value="XM_016408507.1"/>
</dbReference>
<keyword evidence="8" id="KW-1185">Reference proteome</keyword>
<gene>
    <name evidence="7" type="ORF">PV06_07292</name>
</gene>
<comment type="subcellular location">
    <subcellularLocation>
        <location evidence="1">Membrane</location>
        <topology evidence="1">Multi-pass membrane protein</topology>
    </subcellularLocation>
</comment>
<feature type="transmembrane region" description="Helical" evidence="6">
    <location>
        <begin position="446"/>
        <end position="464"/>
    </location>
</feature>
<evidence type="ECO:0000256" key="1">
    <source>
        <dbReference type="ARBA" id="ARBA00004141"/>
    </source>
</evidence>
<proteinExistence type="predicted"/>
<evidence type="ECO:0000313" key="7">
    <source>
        <dbReference type="EMBL" id="KIW41771.1"/>
    </source>
</evidence>
<dbReference type="HOGENOM" id="CLU_001265_0_1_1"/>
<dbReference type="VEuPathDB" id="FungiDB:PV06_07292"/>
<dbReference type="GO" id="GO:0022857">
    <property type="term" value="F:transmembrane transporter activity"/>
    <property type="evidence" value="ECO:0007669"/>
    <property type="project" value="InterPro"/>
</dbReference>
<evidence type="ECO:0000256" key="6">
    <source>
        <dbReference type="SAM" id="Phobius"/>
    </source>
</evidence>
<protein>
    <recommendedName>
        <fullName evidence="9">Major facilitator superfamily (MFS) profile domain-containing protein</fullName>
    </recommendedName>
</protein>
<feature type="transmembrane region" description="Helical" evidence="6">
    <location>
        <begin position="92"/>
        <end position="109"/>
    </location>
</feature>
<name>A0A0D2AP81_9EURO</name>
<feature type="transmembrane region" description="Helical" evidence="6">
    <location>
        <begin position="54"/>
        <end position="72"/>
    </location>
</feature>
<dbReference type="InterPro" id="IPR011701">
    <property type="entry name" value="MFS"/>
</dbReference>
<feature type="transmembrane region" description="Helical" evidence="6">
    <location>
        <begin position="144"/>
        <end position="170"/>
    </location>
</feature>